<reference evidence="2" key="1">
    <citation type="submission" date="2016-11" db="EMBL/GenBank/DDBJ databases">
        <authorList>
            <person name="Varghese N."/>
            <person name="Submissions S."/>
        </authorList>
    </citation>
    <scope>NUCLEOTIDE SEQUENCE [LARGE SCALE GENOMIC DNA]</scope>
    <source>
        <strain evidence="2">DSM 27619</strain>
    </source>
</reference>
<dbReference type="EMBL" id="FQUT01000018">
    <property type="protein sequence ID" value="SHG60751.1"/>
    <property type="molecule type" value="Genomic_DNA"/>
</dbReference>
<organism evidence="1 2">
    <name type="scientific">Chryseobacterium arachidis</name>
    <dbReference type="NCBI Taxonomy" id="1416778"/>
    <lineage>
        <taxon>Bacteria</taxon>
        <taxon>Pseudomonadati</taxon>
        <taxon>Bacteroidota</taxon>
        <taxon>Flavobacteriia</taxon>
        <taxon>Flavobacteriales</taxon>
        <taxon>Weeksellaceae</taxon>
        <taxon>Chryseobacterium group</taxon>
        <taxon>Chryseobacterium</taxon>
    </lineage>
</organism>
<accession>A0A1M5L6X4</accession>
<name>A0A1M5L6X4_9FLAO</name>
<protein>
    <submittedName>
        <fullName evidence="1">Uncharacterized protein</fullName>
    </submittedName>
</protein>
<dbReference type="OrthoDB" id="9858217at2"/>
<dbReference type="RefSeq" id="WP_072963563.1">
    <property type="nucleotide sequence ID" value="NZ_FQUT01000018.1"/>
</dbReference>
<evidence type="ECO:0000313" key="2">
    <source>
        <dbReference type="Proteomes" id="UP000184518"/>
    </source>
</evidence>
<proteinExistence type="predicted"/>
<sequence length="157" mass="18559">MFSIKFISHIIVKGKIAVPKNIVHFYENDWSAKVPYTDIPLNCQSIENIRNDFRNYENINQIQMESHIISQETRELMIKITAININSFMIQSFTDYRECDPIENLICIVVDQGKIMQDTLHDDGYNYVHSYGYDDYKILYSNYYDAESKYTKILEGE</sequence>
<evidence type="ECO:0000313" key="1">
    <source>
        <dbReference type="EMBL" id="SHG60751.1"/>
    </source>
</evidence>
<gene>
    <name evidence="1" type="ORF">SAMN05443633_11875</name>
</gene>
<dbReference type="AlphaFoldDB" id="A0A1M5L6X4"/>
<dbReference type="Proteomes" id="UP000184518">
    <property type="component" value="Unassembled WGS sequence"/>
</dbReference>
<keyword evidence="2" id="KW-1185">Reference proteome</keyword>